<sequence length="113" mass="13170">MPLEEIDQNEGGFHSCPPRKPRGRPPTLLKNRRPKGTKKVTRKENSYSKGKIEEVVLWMIHHRVHHHGEIRPPTSLEGQDYFLIPASTIRRWKQRFGDSFIYKKPHIPGSPCP</sequence>
<dbReference type="EMBL" id="CBMG010003552">
    <property type="protein sequence ID" value="CEG03960.1"/>
    <property type="molecule type" value="Genomic_DNA"/>
</dbReference>
<feature type="region of interest" description="Disordered" evidence="1">
    <location>
        <begin position="1"/>
        <end position="47"/>
    </location>
</feature>
<protein>
    <submittedName>
        <fullName evidence="2">WGS project CBMG000000000 data, contig CS5907-c003580</fullName>
    </submittedName>
</protein>
<name>A0A090ME46_9HYPO</name>
<dbReference type="AlphaFoldDB" id="A0A090ME46"/>
<comment type="caution">
    <text evidence="2">The sequence shown here is derived from an EMBL/GenBank/DDBJ whole genome shotgun (WGS) entry which is preliminary data.</text>
</comment>
<organism evidence="2">
    <name type="scientific">Fusarium acuminatum CS5907</name>
    <dbReference type="NCBI Taxonomy" id="1318461"/>
    <lineage>
        <taxon>Eukaryota</taxon>
        <taxon>Fungi</taxon>
        <taxon>Dikarya</taxon>
        <taxon>Ascomycota</taxon>
        <taxon>Pezizomycotina</taxon>
        <taxon>Sordariomycetes</taxon>
        <taxon>Hypocreomycetidae</taxon>
        <taxon>Hypocreales</taxon>
        <taxon>Nectriaceae</taxon>
        <taxon>Fusarium</taxon>
        <taxon>Fusarium tricinctum species complex</taxon>
    </lineage>
</organism>
<proteinExistence type="predicted"/>
<evidence type="ECO:0000256" key="1">
    <source>
        <dbReference type="SAM" id="MobiDB-lite"/>
    </source>
</evidence>
<feature type="compositionally biased region" description="Basic residues" evidence="1">
    <location>
        <begin position="30"/>
        <end position="41"/>
    </location>
</feature>
<gene>
    <name evidence="2" type="ORF">BN851_0146340</name>
</gene>
<reference evidence="2" key="1">
    <citation type="submission" date="2013-05" db="EMBL/GenBank/DDBJ databases">
        <title>Draft genome sequences of six wheat associated Fusarium spp. isolates.</title>
        <authorList>
            <person name="Moolhuijzen P.M."/>
            <person name="Manners J.M."/>
            <person name="Wilcox S."/>
            <person name="Bellgard M.I."/>
            <person name="Gardiner D.M."/>
        </authorList>
    </citation>
    <scope>NUCLEOTIDE SEQUENCE</scope>
    <source>
        <strain evidence="2">CS5907</strain>
    </source>
</reference>
<accession>A0A090ME46</accession>
<evidence type="ECO:0000313" key="2">
    <source>
        <dbReference type="EMBL" id="CEG03960.1"/>
    </source>
</evidence>